<evidence type="ECO:0000313" key="1">
    <source>
        <dbReference type="EMBL" id="SJM58275.1"/>
    </source>
</evidence>
<sequence length="182" mass="19908">MGHRHRFIPLHEVADALIDWLLGAFDVVVEREPEVASDLLFPSEDVVRAVRVVPSILFAAPVTFVFTGFPGIFLHAGALYDAHYPVCGCDACDDDVPELLENLESVVRAVISGCFFERISPTDDQSVDYRLAEPGRWEEAGCIQAEDVPEGRMETAEAMLPSDGHWLPWPEAMRDAAGAAGG</sequence>
<proteinExistence type="predicted"/>
<accession>A0A1R4FQR9</accession>
<dbReference type="AlphaFoldDB" id="A0A1R4FQR9"/>
<dbReference type="EMBL" id="FUHW01000022">
    <property type="protein sequence ID" value="SJM58275.1"/>
    <property type="molecule type" value="Genomic_DNA"/>
</dbReference>
<evidence type="ECO:0000313" key="2">
    <source>
        <dbReference type="Proteomes" id="UP000195913"/>
    </source>
</evidence>
<dbReference type="Pfam" id="PF19736">
    <property type="entry name" value="DUF6226"/>
    <property type="match status" value="1"/>
</dbReference>
<name>A0A1R4FQR9_9MICC</name>
<gene>
    <name evidence="1" type="ORF">FM101_05255</name>
</gene>
<organism evidence="1 2">
    <name type="scientific">Arthrobacter rhombi</name>
    <dbReference type="NCBI Taxonomy" id="71253"/>
    <lineage>
        <taxon>Bacteria</taxon>
        <taxon>Bacillati</taxon>
        <taxon>Actinomycetota</taxon>
        <taxon>Actinomycetes</taxon>
        <taxon>Micrococcales</taxon>
        <taxon>Micrococcaceae</taxon>
        <taxon>Arthrobacter</taxon>
    </lineage>
</organism>
<reference evidence="1 2" key="1">
    <citation type="submission" date="2017-02" db="EMBL/GenBank/DDBJ databases">
        <authorList>
            <person name="Peterson S.W."/>
        </authorList>
    </citation>
    <scope>NUCLEOTIDE SEQUENCE [LARGE SCALE GENOMIC DNA]</scope>
    <source>
        <strain evidence="1 2">B Ar 00.02</strain>
    </source>
</reference>
<dbReference type="InterPro" id="IPR045773">
    <property type="entry name" value="DUF6226"/>
</dbReference>
<protein>
    <submittedName>
        <fullName evidence="1">Uncharacterized protein</fullName>
    </submittedName>
</protein>
<keyword evidence="2" id="KW-1185">Reference proteome</keyword>
<dbReference type="Proteomes" id="UP000195913">
    <property type="component" value="Unassembled WGS sequence"/>
</dbReference>